<evidence type="ECO:0000313" key="2">
    <source>
        <dbReference type="Proteomes" id="UP001060085"/>
    </source>
</evidence>
<gene>
    <name evidence="1" type="ORF">M9H77_13226</name>
</gene>
<dbReference type="Proteomes" id="UP001060085">
    <property type="component" value="Linkage Group LG03"/>
</dbReference>
<comment type="caution">
    <text evidence="1">The sequence shown here is derived from an EMBL/GenBank/DDBJ whole genome shotgun (WGS) entry which is preliminary data.</text>
</comment>
<sequence>MTLVGNLMVNPFTCKVVLDVSRMFKFSSLCTYLKKQLLDSVVRIKLSYHDIKLLHDNFFFDHIVANFSSSYASKWSKILIFLRSFVDSGYVRRVSLLSCSLCDDLHIEYMGKFVKECGYLPSLLDIFVKNREAFILLNQFLLYVGDYIQIPSDKHEPLIVDETGTTLLLGSFHGFQFYHFHFKEFA</sequence>
<accession>A0ACC0BJK8</accession>
<dbReference type="EMBL" id="CM044703">
    <property type="protein sequence ID" value="KAI5672862.1"/>
    <property type="molecule type" value="Genomic_DNA"/>
</dbReference>
<evidence type="ECO:0000313" key="1">
    <source>
        <dbReference type="EMBL" id="KAI5672862.1"/>
    </source>
</evidence>
<reference evidence="2" key="1">
    <citation type="journal article" date="2023" name="Nat. Plants">
        <title>Single-cell RNA sequencing provides a high-resolution roadmap for understanding the multicellular compartmentation of specialized metabolism.</title>
        <authorList>
            <person name="Sun S."/>
            <person name="Shen X."/>
            <person name="Li Y."/>
            <person name="Li Y."/>
            <person name="Wang S."/>
            <person name="Li R."/>
            <person name="Zhang H."/>
            <person name="Shen G."/>
            <person name="Guo B."/>
            <person name="Wei J."/>
            <person name="Xu J."/>
            <person name="St-Pierre B."/>
            <person name="Chen S."/>
            <person name="Sun C."/>
        </authorList>
    </citation>
    <scope>NUCLEOTIDE SEQUENCE [LARGE SCALE GENOMIC DNA]</scope>
</reference>
<protein>
    <submittedName>
        <fullName evidence="1">Uncharacterized protein</fullName>
    </submittedName>
</protein>
<keyword evidence="2" id="KW-1185">Reference proteome</keyword>
<name>A0ACC0BJK8_CATRO</name>
<organism evidence="1 2">
    <name type="scientific">Catharanthus roseus</name>
    <name type="common">Madagascar periwinkle</name>
    <name type="synonym">Vinca rosea</name>
    <dbReference type="NCBI Taxonomy" id="4058"/>
    <lineage>
        <taxon>Eukaryota</taxon>
        <taxon>Viridiplantae</taxon>
        <taxon>Streptophyta</taxon>
        <taxon>Embryophyta</taxon>
        <taxon>Tracheophyta</taxon>
        <taxon>Spermatophyta</taxon>
        <taxon>Magnoliopsida</taxon>
        <taxon>eudicotyledons</taxon>
        <taxon>Gunneridae</taxon>
        <taxon>Pentapetalae</taxon>
        <taxon>asterids</taxon>
        <taxon>lamiids</taxon>
        <taxon>Gentianales</taxon>
        <taxon>Apocynaceae</taxon>
        <taxon>Rauvolfioideae</taxon>
        <taxon>Vinceae</taxon>
        <taxon>Catharanthinae</taxon>
        <taxon>Catharanthus</taxon>
    </lineage>
</organism>
<proteinExistence type="predicted"/>